<protein>
    <submittedName>
        <fullName evidence="1">Uncharacterized protein</fullName>
    </submittedName>
</protein>
<accession>A0A0E9PDE3</accession>
<dbReference type="AlphaFoldDB" id="A0A0E9PDE3"/>
<organism evidence="1">
    <name type="scientific">Anguilla anguilla</name>
    <name type="common">European freshwater eel</name>
    <name type="synonym">Muraena anguilla</name>
    <dbReference type="NCBI Taxonomy" id="7936"/>
    <lineage>
        <taxon>Eukaryota</taxon>
        <taxon>Metazoa</taxon>
        <taxon>Chordata</taxon>
        <taxon>Craniata</taxon>
        <taxon>Vertebrata</taxon>
        <taxon>Euteleostomi</taxon>
        <taxon>Actinopterygii</taxon>
        <taxon>Neopterygii</taxon>
        <taxon>Teleostei</taxon>
        <taxon>Anguilliformes</taxon>
        <taxon>Anguillidae</taxon>
        <taxon>Anguilla</taxon>
    </lineage>
</organism>
<name>A0A0E9PDE3_ANGAN</name>
<evidence type="ECO:0000313" key="1">
    <source>
        <dbReference type="EMBL" id="JAH02549.1"/>
    </source>
</evidence>
<reference evidence="1" key="1">
    <citation type="submission" date="2014-11" db="EMBL/GenBank/DDBJ databases">
        <authorList>
            <person name="Amaro Gonzalez C."/>
        </authorList>
    </citation>
    <scope>NUCLEOTIDE SEQUENCE</scope>
</reference>
<sequence>MTCKVFLLHQSKTEQDGLGKDGREVLHAMVDATSPENLS</sequence>
<reference evidence="1" key="2">
    <citation type="journal article" date="2015" name="Fish Shellfish Immunol.">
        <title>Early steps in the European eel (Anguilla anguilla)-Vibrio vulnificus interaction in the gills: Role of the RtxA13 toxin.</title>
        <authorList>
            <person name="Callol A."/>
            <person name="Pajuelo D."/>
            <person name="Ebbesson L."/>
            <person name="Teles M."/>
            <person name="MacKenzie S."/>
            <person name="Amaro C."/>
        </authorList>
    </citation>
    <scope>NUCLEOTIDE SEQUENCE</scope>
</reference>
<proteinExistence type="predicted"/>
<dbReference type="EMBL" id="GBXM01106028">
    <property type="protein sequence ID" value="JAH02549.1"/>
    <property type="molecule type" value="Transcribed_RNA"/>
</dbReference>